<dbReference type="EMBL" id="CABPRJ010000018">
    <property type="protein sequence ID" value="VVC25712.1"/>
    <property type="molecule type" value="Genomic_DNA"/>
</dbReference>
<keyword evidence="3" id="KW-1185">Reference proteome</keyword>
<sequence>MHQKVNCPCEYHKNQRELNNIFGRNRIYRNLSADEVNGVCNIIGKYYQDQVTLYHIKNYEAYLQRKEEKLRILEEQVKEIKEEEKNSKEFTKYLYDYYNRTGRD</sequence>
<protein>
    <submittedName>
        <fullName evidence="2">Uncharacterized protein</fullName>
    </submittedName>
</protein>
<name>A0A5E4M597_9HEMI</name>
<evidence type="ECO:0000313" key="3">
    <source>
        <dbReference type="Proteomes" id="UP000325440"/>
    </source>
</evidence>
<gene>
    <name evidence="2" type="ORF">CINCED_3A015503</name>
</gene>
<proteinExistence type="predicted"/>
<accession>A0A5E4M597</accession>
<dbReference type="Proteomes" id="UP000325440">
    <property type="component" value="Unassembled WGS sequence"/>
</dbReference>
<reference evidence="2 3" key="1">
    <citation type="submission" date="2019-08" db="EMBL/GenBank/DDBJ databases">
        <authorList>
            <person name="Alioto T."/>
            <person name="Alioto T."/>
            <person name="Gomez Garrido J."/>
        </authorList>
    </citation>
    <scope>NUCLEOTIDE SEQUENCE [LARGE SCALE GENOMIC DNA]</scope>
</reference>
<dbReference type="AlphaFoldDB" id="A0A5E4M597"/>
<organism evidence="2 3">
    <name type="scientific">Cinara cedri</name>
    <dbReference type="NCBI Taxonomy" id="506608"/>
    <lineage>
        <taxon>Eukaryota</taxon>
        <taxon>Metazoa</taxon>
        <taxon>Ecdysozoa</taxon>
        <taxon>Arthropoda</taxon>
        <taxon>Hexapoda</taxon>
        <taxon>Insecta</taxon>
        <taxon>Pterygota</taxon>
        <taxon>Neoptera</taxon>
        <taxon>Paraneoptera</taxon>
        <taxon>Hemiptera</taxon>
        <taxon>Sternorrhyncha</taxon>
        <taxon>Aphidomorpha</taxon>
        <taxon>Aphidoidea</taxon>
        <taxon>Aphididae</taxon>
        <taxon>Lachninae</taxon>
        <taxon>Cinara</taxon>
    </lineage>
</organism>
<feature type="coiled-coil region" evidence="1">
    <location>
        <begin position="56"/>
        <end position="90"/>
    </location>
</feature>
<evidence type="ECO:0000256" key="1">
    <source>
        <dbReference type="SAM" id="Coils"/>
    </source>
</evidence>
<evidence type="ECO:0000313" key="2">
    <source>
        <dbReference type="EMBL" id="VVC25712.1"/>
    </source>
</evidence>
<keyword evidence="1" id="KW-0175">Coiled coil</keyword>